<dbReference type="CDD" id="cd02062">
    <property type="entry name" value="Nitro_FMN_reductase"/>
    <property type="match status" value="1"/>
</dbReference>
<gene>
    <name evidence="4" type="ORF">FYJ71_00965</name>
</gene>
<name>A0A6N7WXD6_9FIRM</name>
<evidence type="ECO:0000256" key="1">
    <source>
        <dbReference type="ARBA" id="ARBA00007118"/>
    </source>
</evidence>
<dbReference type="EMBL" id="VUNE01000001">
    <property type="protein sequence ID" value="MST61555.1"/>
    <property type="molecule type" value="Genomic_DNA"/>
</dbReference>
<reference evidence="4 5" key="1">
    <citation type="submission" date="2019-08" db="EMBL/GenBank/DDBJ databases">
        <title>In-depth cultivation of the pig gut microbiome towards novel bacterial diversity and tailored functional studies.</title>
        <authorList>
            <person name="Wylensek D."/>
            <person name="Hitch T.C.A."/>
            <person name="Clavel T."/>
        </authorList>
    </citation>
    <scope>NUCLEOTIDE SEQUENCE [LARGE SCALE GENOMIC DNA]</scope>
    <source>
        <strain evidence="4 5">WCA-SAB-591-4A-A</strain>
    </source>
</reference>
<evidence type="ECO:0000313" key="5">
    <source>
        <dbReference type="Proteomes" id="UP000440713"/>
    </source>
</evidence>
<dbReference type="InterPro" id="IPR000415">
    <property type="entry name" value="Nitroreductase-like"/>
</dbReference>
<comment type="caution">
    <text evidence="4">The sequence shown here is derived from an EMBL/GenBank/DDBJ whole genome shotgun (WGS) entry which is preliminary data.</text>
</comment>
<accession>A0A6N7WXD6</accession>
<dbReference type="Gene3D" id="3.40.109.10">
    <property type="entry name" value="NADH Oxidase"/>
    <property type="match status" value="1"/>
</dbReference>
<dbReference type="Proteomes" id="UP000440713">
    <property type="component" value="Unassembled WGS sequence"/>
</dbReference>
<dbReference type="SUPFAM" id="SSF55469">
    <property type="entry name" value="FMN-dependent nitroreductase-like"/>
    <property type="match status" value="1"/>
</dbReference>
<dbReference type="PANTHER" id="PTHR43673:SF10">
    <property type="entry name" value="NADH DEHYDROGENASE_NAD(P)H NITROREDUCTASE XCC3605-RELATED"/>
    <property type="match status" value="1"/>
</dbReference>
<keyword evidence="5" id="KW-1185">Reference proteome</keyword>
<evidence type="ECO:0000256" key="2">
    <source>
        <dbReference type="ARBA" id="ARBA00023002"/>
    </source>
</evidence>
<protein>
    <submittedName>
        <fullName evidence="4">Nitroreductase family protein</fullName>
    </submittedName>
</protein>
<feature type="domain" description="Nitroreductase" evidence="3">
    <location>
        <begin position="15"/>
        <end position="66"/>
    </location>
</feature>
<dbReference type="InterPro" id="IPR029479">
    <property type="entry name" value="Nitroreductase"/>
</dbReference>
<dbReference type="InterPro" id="IPR023312">
    <property type="entry name" value="Put_nitroreductase_C_bac"/>
</dbReference>
<organism evidence="4 5">
    <name type="scientific">Peptostreptococcus porci</name>
    <dbReference type="NCBI Taxonomy" id="2652282"/>
    <lineage>
        <taxon>Bacteria</taxon>
        <taxon>Bacillati</taxon>
        <taxon>Bacillota</taxon>
        <taxon>Clostridia</taxon>
        <taxon>Peptostreptococcales</taxon>
        <taxon>Peptostreptococcaceae</taxon>
        <taxon>Peptostreptococcus</taxon>
    </lineage>
</organism>
<dbReference type="AlphaFoldDB" id="A0A6N7WXD6"/>
<dbReference type="PANTHER" id="PTHR43673">
    <property type="entry name" value="NAD(P)H NITROREDUCTASE YDGI-RELATED"/>
    <property type="match status" value="1"/>
</dbReference>
<evidence type="ECO:0000313" key="4">
    <source>
        <dbReference type="EMBL" id="MST61555.1"/>
    </source>
</evidence>
<sequence length="195" mass="22131">MEVAMNFKELVISNRTCRRYDSSKKISREEMIDLVELARFTPSGINKQGLRFAVVCDDETNAKVYDNLGWAGYLKEWPGPIESERPTGYIVFLTDEEYGKPMAEDVGICSQTISLGARAEGMAACIFKSFKGEPIIDILGLEKERYKVILVMSIGYPVEEVVVDDIKPGDDIKYYRDEKQVHHVPKIVLEDLIVK</sequence>
<feature type="domain" description="Nitroreductase" evidence="3">
    <location>
        <begin position="102"/>
        <end position="156"/>
    </location>
</feature>
<keyword evidence="2" id="KW-0560">Oxidoreductase</keyword>
<dbReference type="Pfam" id="PF00881">
    <property type="entry name" value="Nitroreductase"/>
    <property type="match status" value="2"/>
</dbReference>
<dbReference type="GO" id="GO:0016491">
    <property type="term" value="F:oxidoreductase activity"/>
    <property type="evidence" value="ECO:0007669"/>
    <property type="project" value="UniProtKB-KW"/>
</dbReference>
<proteinExistence type="inferred from homology"/>
<dbReference type="Gene3D" id="2.20.180.10">
    <property type="entry name" value="putative fmn-dependent nitroreductase like domains"/>
    <property type="match status" value="1"/>
</dbReference>
<comment type="similarity">
    <text evidence="1">Belongs to the nitroreductase family.</text>
</comment>
<evidence type="ECO:0000259" key="3">
    <source>
        <dbReference type="Pfam" id="PF00881"/>
    </source>
</evidence>